<name>A0ACC3TMT3_9ASCO</name>
<organism evidence="1 2">
    <name type="scientific">Lipomyces orientalis</name>
    <dbReference type="NCBI Taxonomy" id="1233043"/>
    <lineage>
        <taxon>Eukaryota</taxon>
        <taxon>Fungi</taxon>
        <taxon>Dikarya</taxon>
        <taxon>Ascomycota</taxon>
        <taxon>Saccharomycotina</taxon>
        <taxon>Lipomycetes</taxon>
        <taxon>Lipomycetales</taxon>
        <taxon>Lipomycetaceae</taxon>
        <taxon>Lipomyces</taxon>
    </lineage>
</organism>
<sequence length="134" mass="14284">MPRTSATKHGEDVVASLDLHSFGDTRGVLVTSMNDVPGYHVVRVLTTVYGLTVRSRNIIADIGAGFKSIIGGELGVLTKMLYDSRNSAVDRMIGECLAKGGNAIIAFRFEGGEIEGRFAEVCAYGTACVVEKVD</sequence>
<comment type="caution">
    <text evidence="1">The sequence shown here is derived from an EMBL/GenBank/DDBJ whole genome shotgun (WGS) entry which is preliminary data.</text>
</comment>
<keyword evidence="2" id="KW-1185">Reference proteome</keyword>
<dbReference type="EMBL" id="MU970082">
    <property type="protein sequence ID" value="KAK9322181.1"/>
    <property type="molecule type" value="Genomic_DNA"/>
</dbReference>
<protein>
    <submittedName>
        <fullName evidence="1">Uncharacterized protein</fullName>
    </submittedName>
</protein>
<proteinExistence type="predicted"/>
<gene>
    <name evidence="1" type="ORF">V1517DRAFT_144164</name>
</gene>
<accession>A0ACC3TMT3</accession>
<evidence type="ECO:0000313" key="1">
    <source>
        <dbReference type="EMBL" id="KAK9322181.1"/>
    </source>
</evidence>
<reference evidence="2" key="1">
    <citation type="journal article" date="2024" name="Front. Bioeng. Biotechnol.">
        <title>Genome-scale model development and genomic sequencing of the oleaginous clade Lipomyces.</title>
        <authorList>
            <person name="Czajka J.J."/>
            <person name="Han Y."/>
            <person name="Kim J."/>
            <person name="Mondo S.J."/>
            <person name="Hofstad B.A."/>
            <person name="Robles A."/>
            <person name="Haridas S."/>
            <person name="Riley R."/>
            <person name="LaButti K."/>
            <person name="Pangilinan J."/>
            <person name="Andreopoulos W."/>
            <person name="Lipzen A."/>
            <person name="Yan J."/>
            <person name="Wang M."/>
            <person name="Ng V."/>
            <person name="Grigoriev I.V."/>
            <person name="Spatafora J.W."/>
            <person name="Magnuson J.K."/>
            <person name="Baker S.E."/>
            <person name="Pomraning K.R."/>
        </authorList>
    </citation>
    <scope>NUCLEOTIDE SEQUENCE [LARGE SCALE GENOMIC DNA]</scope>
    <source>
        <strain evidence="2">CBS 10300</strain>
    </source>
</reference>
<dbReference type="Proteomes" id="UP001489719">
    <property type="component" value="Unassembled WGS sequence"/>
</dbReference>
<evidence type="ECO:0000313" key="2">
    <source>
        <dbReference type="Proteomes" id="UP001489719"/>
    </source>
</evidence>